<dbReference type="GeneID" id="19326413"/>
<dbReference type="OrthoDB" id="6222486at2759"/>
<dbReference type="Proteomes" id="UP000014074">
    <property type="component" value="Unassembled WGS sequence"/>
</dbReference>
<accession>R8BWV8</accession>
<dbReference type="CDD" id="cd09271">
    <property type="entry name" value="RNase_H2-C"/>
    <property type="match status" value="1"/>
</dbReference>
<keyword evidence="2" id="KW-1185">Reference proteome</keyword>
<dbReference type="HOGENOM" id="CLU_097632_0_1_1"/>
<dbReference type="EMBL" id="KB932812">
    <property type="protein sequence ID" value="EOO03832.1"/>
    <property type="molecule type" value="Genomic_DNA"/>
</dbReference>
<protein>
    <submittedName>
        <fullName evidence="1">Putative dna replication licensing factor mcm6 protein</fullName>
    </submittedName>
</protein>
<sequence length="157" mass="17544">MEQPILSIISKGDNSQKTTPHLLPCRIHHSGPVEPIQTYWAPQEQDGQKTAYFRGRKLHGKTVRLPEGYRGVVMERKEPAEPNAARPEEPEVIDVDAAEEPDMGSLETKAEFDELVVWGHEATADASADPYVRSVEEWLTVAEQIHSYVAADVITID</sequence>
<dbReference type="PANTHER" id="PTHR47204">
    <property type="entry name" value="OS02G0168900 PROTEIN"/>
    <property type="match status" value="1"/>
</dbReference>
<dbReference type="KEGG" id="tmn:UCRPA7_582"/>
<dbReference type="PANTHER" id="PTHR47204:SF1">
    <property type="entry name" value="RIBONUCLEASE H2 SUBUNIT C"/>
    <property type="match status" value="1"/>
</dbReference>
<dbReference type="InterPro" id="IPR013924">
    <property type="entry name" value="RNase_H2_suC"/>
</dbReference>
<proteinExistence type="predicted"/>
<dbReference type="AlphaFoldDB" id="R8BWV8"/>
<evidence type="ECO:0000313" key="2">
    <source>
        <dbReference type="Proteomes" id="UP000014074"/>
    </source>
</evidence>
<dbReference type="eggNOG" id="ENOG502SBKV">
    <property type="taxonomic scope" value="Eukaryota"/>
</dbReference>
<organism evidence="1 2">
    <name type="scientific">Phaeoacremonium minimum (strain UCR-PA7)</name>
    <name type="common">Esca disease fungus</name>
    <name type="synonym">Togninia minima</name>
    <dbReference type="NCBI Taxonomy" id="1286976"/>
    <lineage>
        <taxon>Eukaryota</taxon>
        <taxon>Fungi</taxon>
        <taxon>Dikarya</taxon>
        <taxon>Ascomycota</taxon>
        <taxon>Pezizomycotina</taxon>
        <taxon>Sordariomycetes</taxon>
        <taxon>Sordariomycetidae</taxon>
        <taxon>Togniniales</taxon>
        <taxon>Togniniaceae</taxon>
        <taxon>Phaeoacremonium</taxon>
    </lineage>
</organism>
<dbReference type="Pfam" id="PF08615">
    <property type="entry name" value="RNase_H2_suC"/>
    <property type="match status" value="1"/>
</dbReference>
<name>R8BWV8_PHAM7</name>
<evidence type="ECO:0000313" key="1">
    <source>
        <dbReference type="EMBL" id="EOO03832.1"/>
    </source>
</evidence>
<dbReference type="GO" id="GO:0006401">
    <property type="term" value="P:RNA catabolic process"/>
    <property type="evidence" value="ECO:0007669"/>
    <property type="project" value="InterPro"/>
</dbReference>
<reference evidence="2" key="1">
    <citation type="journal article" date="2013" name="Genome Announc.">
        <title>Draft genome sequence of the ascomycete Phaeoacremonium aleophilum strain UCR-PA7, a causal agent of the esca disease complex in grapevines.</title>
        <authorList>
            <person name="Blanco-Ulate B."/>
            <person name="Rolshausen P."/>
            <person name="Cantu D."/>
        </authorList>
    </citation>
    <scope>NUCLEOTIDE SEQUENCE [LARGE SCALE GENOMIC DNA]</scope>
    <source>
        <strain evidence="2">UCR-PA7</strain>
    </source>
</reference>
<dbReference type="Gene3D" id="2.40.128.680">
    <property type="match status" value="1"/>
</dbReference>
<dbReference type="GO" id="GO:0032299">
    <property type="term" value="C:ribonuclease H2 complex"/>
    <property type="evidence" value="ECO:0007669"/>
    <property type="project" value="InterPro"/>
</dbReference>
<gene>
    <name evidence="1" type="ORF">UCRPA7_582</name>
</gene>
<dbReference type="RefSeq" id="XP_007911367.1">
    <property type="nucleotide sequence ID" value="XM_007913176.1"/>
</dbReference>